<dbReference type="InterPro" id="IPR011047">
    <property type="entry name" value="Quinoprotein_ADH-like_sf"/>
</dbReference>
<accession>A0A240A8E4</accession>
<dbReference type="PANTHER" id="PTHR13720:SF33">
    <property type="entry name" value="HELP DOMAIN-CONTAINING PROTEIN"/>
    <property type="match status" value="1"/>
</dbReference>
<dbReference type="GeneID" id="75025277"/>
<evidence type="ECO:0000313" key="4">
    <source>
        <dbReference type="Proteomes" id="UP000215134"/>
    </source>
</evidence>
<dbReference type="Gene3D" id="2.130.10.10">
    <property type="entry name" value="YVTN repeat-like/Quinoprotein amine dehydrogenase"/>
    <property type="match status" value="2"/>
</dbReference>
<dbReference type="STRING" id="1411141.GCA_001590885_02880"/>
<gene>
    <name evidence="3" type="ORF">SAMEA4384070_00082</name>
</gene>
<dbReference type="EMBL" id="LT906479">
    <property type="protein sequence ID" value="SNV79549.1"/>
    <property type="molecule type" value="Genomic_DNA"/>
</dbReference>
<dbReference type="AlphaFoldDB" id="A0A240A8E4"/>
<protein>
    <submittedName>
        <fullName evidence="3">WD domain, G-beta repeat</fullName>
    </submittedName>
</protein>
<proteinExistence type="predicted"/>
<dbReference type="RefSeq" id="WP_095094945.1">
    <property type="nucleotide sequence ID" value="NZ_CAMIQD010000005.1"/>
</dbReference>
<dbReference type="SUPFAM" id="SSF50998">
    <property type="entry name" value="Quinoprotein alcohol dehydrogenase-like"/>
    <property type="match status" value="1"/>
</dbReference>
<name>A0A240A8E4_SERFI</name>
<keyword evidence="1" id="KW-0853">WD repeat</keyword>
<dbReference type="SMART" id="SM00320">
    <property type="entry name" value="WD40"/>
    <property type="match status" value="5"/>
</dbReference>
<dbReference type="Proteomes" id="UP000215134">
    <property type="component" value="Chromosome 1"/>
</dbReference>
<dbReference type="OrthoDB" id="6460243at2"/>
<evidence type="ECO:0000256" key="1">
    <source>
        <dbReference type="ARBA" id="ARBA00022574"/>
    </source>
</evidence>
<sequence>MSKENINAFAYDREMNIAFAGTKGGEILIIPVDSFTVSIRKKIHWGTIEAIAISPERKLLACLSGDRKVSILRYDADHRLDIVSLFSVRDIGPDDFGIFHSTSQAIAIHPTKAQIATRSGNSAVVELDFTGTQLSQVRVCEEDIATLCYSLSGHYLLAGSTGGTIGLIANGELQNSIKPEGLTETVHWFEPLEDDRYIVACDSRRVLELQIDENRRLTYRNGEVFAHDDMEHVTLSHDKKTCLASSFDRRIYRIDLDSLKSTGVALTAAFKLRWTKFVKNSDRIVIVQNRDGSLLKSDILTGETLAMIKNTPDAIWTAYRRRDEIICAGERGYMYRIPLQEDGALLGLPTKHLLTDTDSGYIKRIVPMEDDDLIAVMSRGRIIVKQNGASMTHDLPTAFRDVCYCPQRQCCYLASEDGTVYQYYRGQITALHQGDEPIWSLGVSPDGATLAFAERLGKIYLYDLEQKRVVETTDCRLPKRLKWFDNRTLYISYSGSIHKIFFDEQWQHHVEFIRPNDNTVEDFVFIDDYIVFITYNRRIWLYDRLSATQLDSVYNSEDYMKNIIHINDNIFATLGRSGYLQQYELHNEQIKPGVPLKMA</sequence>
<dbReference type="InterPro" id="IPR015943">
    <property type="entry name" value="WD40/YVTN_repeat-like_dom_sf"/>
</dbReference>
<dbReference type="KEGG" id="sfj:SAMEA4384070_0082"/>
<organism evidence="3 4">
    <name type="scientific">Serratia ficaria</name>
    <dbReference type="NCBI Taxonomy" id="61651"/>
    <lineage>
        <taxon>Bacteria</taxon>
        <taxon>Pseudomonadati</taxon>
        <taxon>Pseudomonadota</taxon>
        <taxon>Gammaproteobacteria</taxon>
        <taxon>Enterobacterales</taxon>
        <taxon>Yersiniaceae</taxon>
        <taxon>Serratia</taxon>
    </lineage>
</organism>
<evidence type="ECO:0000313" key="3">
    <source>
        <dbReference type="EMBL" id="SNV79549.1"/>
    </source>
</evidence>
<keyword evidence="4" id="KW-1185">Reference proteome</keyword>
<dbReference type="PANTHER" id="PTHR13720">
    <property type="entry name" value="WD-40 REPEAT PROTEIN"/>
    <property type="match status" value="1"/>
</dbReference>
<evidence type="ECO:0000256" key="2">
    <source>
        <dbReference type="ARBA" id="ARBA00022737"/>
    </source>
</evidence>
<dbReference type="InterPro" id="IPR001680">
    <property type="entry name" value="WD40_rpt"/>
</dbReference>
<dbReference type="InterPro" id="IPR050630">
    <property type="entry name" value="WD_repeat_EMAP"/>
</dbReference>
<keyword evidence="2" id="KW-0677">Repeat</keyword>
<reference evidence="3 4" key="1">
    <citation type="submission" date="2017-06" db="EMBL/GenBank/DDBJ databases">
        <authorList>
            <consortium name="Pathogen Informatics"/>
        </authorList>
    </citation>
    <scope>NUCLEOTIDE SEQUENCE [LARGE SCALE GENOMIC DNA]</scope>
    <source>
        <strain evidence="3 4">NCTC12148</strain>
    </source>
</reference>